<name>A0A0K2UNP2_LEPSM</name>
<sequence>MFFLPFVRIQNPHSNIKVVNCYKEQSCFPDAQRGKHKRRVEVSINQSMIVIS</sequence>
<dbReference type="AlphaFoldDB" id="A0A0K2UNP2"/>
<evidence type="ECO:0000313" key="1">
    <source>
        <dbReference type="EMBL" id="CDW39700.1"/>
    </source>
</evidence>
<protein>
    <submittedName>
        <fullName evidence="1">Uncharacterized protein</fullName>
    </submittedName>
</protein>
<reference evidence="1" key="1">
    <citation type="submission" date="2014-05" db="EMBL/GenBank/DDBJ databases">
        <authorList>
            <person name="Chronopoulou M."/>
        </authorList>
    </citation>
    <scope>NUCLEOTIDE SEQUENCE</scope>
    <source>
        <tissue evidence="1">Whole organism</tissue>
    </source>
</reference>
<accession>A0A0K2UNP2</accession>
<organism evidence="1">
    <name type="scientific">Lepeophtheirus salmonis</name>
    <name type="common">Salmon louse</name>
    <name type="synonym">Caligus salmonis</name>
    <dbReference type="NCBI Taxonomy" id="72036"/>
    <lineage>
        <taxon>Eukaryota</taxon>
        <taxon>Metazoa</taxon>
        <taxon>Ecdysozoa</taxon>
        <taxon>Arthropoda</taxon>
        <taxon>Crustacea</taxon>
        <taxon>Multicrustacea</taxon>
        <taxon>Hexanauplia</taxon>
        <taxon>Copepoda</taxon>
        <taxon>Siphonostomatoida</taxon>
        <taxon>Caligidae</taxon>
        <taxon>Lepeophtheirus</taxon>
    </lineage>
</organism>
<proteinExistence type="predicted"/>
<dbReference type="EMBL" id="HACA01022339">
    <property type="protein sequence ID" value="CDW39700.1"/>
    <property type="molecule type" value="Transcribed_RNA"/>
</dbReference>